<dbReference type="SUPFAM" id="SSF47413">
    <property type="entry name" value="lambda repressor-like DNA-binding domains"/>
    <property type="match status" value="1"/>
</dbReference>
<reference evidence="2 3" key="1">
    <citation type="journal article" date="2017" name="Front. Microbiol.">
        <title>Comparative Genomic Analysis of the Class Epsilonproteobacteria and Proposed Reclassification to Epsilonbacteraeota (phyl. nov.).</title>
        <authorList>
            <person name="Waite D.W."/>
            <person name="Vanwonterghem I."/>
            <person name="Rinke C."/>
            <person name="Parks D.H."/>
            <person name="Zhang Y."/>
            <person name="Takai K."/>
            <person name="Sievert S.M."/>
            <person name="Simon J."/>
            <person name="Campbell B.J."/>
            <person name="Hanson T.E."/>
            <person name="Woyke T."/>
            <person name="Klotz M.G."/>
            <person name="Hugenholtz P."/>
        </authorList>
    </citation>
    <scope>NUCLEOTIDE SEQUENCE [LARGE SCALE GENOMIC DNA]</scope>
    <source>
        <strain evidence="2">UBA12443</strain>
    </source>
</reference>
<gene>
    <name evidence="2" type="ORF">CFH83_05755</name>
</gene>
<protein>
    <recommendedName>
        <fullName evidence="1">HTH cro/C1-type domain-containing protein</fullName>
    </recommendedName>
</protein>
<accession>A0A2D3WL78</accession>
<dbReference type="InterPro" id="IPR001387">
    <property type="entry name" value="Cro/C1-type_HTH"/>
</dbReference>
<name>A0A2D3WL78_9BACT</name>
<dbReference type="InterPro" id="IPR010982">
    <property type="entry name" value="Lambda_DNA-bd_dom_sf"/>
</dbReference>
<evidence type="ECO:0000313" key="2">
    <source>
        <dbReference type="EMBL" id="DAB38484.1"/>
    </source>
</evidence>
<dbReference type="GO" id="GO:0003677">
    <property type="term" value="F:DNA binding"/>
    <property type="evidence" value="ECO:0007669"/>
    <property type="project" value="InterPro"/>
</dbReference>
<sequence>MFKSLILSALKKQKEALSIPYEAIATRSGLGIATVKRAFSGHDISLDTLDKIAIALGCEIAIKPKQSAKALYQAQIEKKAHEIVNRVIQTSALENQSPRSEAQNKMLSQAKAMISKMPKSQVWA</sequence>
<dbReference type="Proteomes" id="UP000228859">
    <property type="component" value="Unassembled WGS sequence"/>
</dbReference>
<dbReference type="SMART" id="SM00530">
    <property type="entry name" value="HTH_XRE"/>
    <property type="match status" value="1"/>
</dbReference>
<dbReference type="Pfam" id="PF01381">
    <property type="entry name" value="HTH_3"/>
    <property type="match status" value="1"/>
</dbReference>
<dbReference type="AlphaFoldDB" id="A0A2D3WL78"/>
<dbReference type="PROSITE" id="PS50943">
    <property type="entry name" value="HTH_CROC1"/>
    <property type="match status" value="1"/>
</dbReference>
<feature type="domain" description="HTH cro/C1-type" evidence="1">
    <location>
        <begin position="10"/>
        <end position="63"/>
    </location>
</feature>
<evidence type="ECO:0000313" key="3">
    <source>
        <dbReference type="Proteomes" id="UP000228859"/>
    </source>
</evidence>
<dbReference type="RefSeq" id="WP_294894312.1">
    <property type="nucleotide sequence ID" value="NZ_DLUI01000080.1"/>
</dbReference>
<organism evidence="2 3">
    <name type="scientific">Sulfuricurvum kujiense</name>
    <dbReference type="NCBI Taxonomy" id="148813"/>
    <lineage>
        <taxon>Bacteria</taxon>
        <taxon>Pseudomonadati</taxon>
        <taxon>Campylobacterota</taxon>
        <taxon>Epsilonproteobacteria</taxon>
        <taxon>Campylobacterales</taxon>
        <taxon>Sulfurimonadaceae</taxon>
        <taxon>Sulfuricurvum</taxon>
    </lineage>
</organism>
<comment type="caution">
    <text evidence="2">The sequence shown here is derived from an EMBL/GenBank/DDBJ whole genome shotgun (WGS) entry which is preliminary data.</text>
</comment>
<proteinExistence type="predicted"/>
<dbReference type="EMBL" id="DLUI01000080">
    <property type="protein sequence ID" value="DAB38484.1"/>
    <property type="molecule type" value="Genomic_DNA"/>
</dbReference>
<evidence type="ECO:0000259" key="1">
    <source>
        <dbReference type="PROSITE" id="PS50943"/>
    </source>
</evidence>